<dbReference type="OrthoDB" id="5395350at2759"/>
<evidence type="ECO:0000256" key="5">
    <source>
        <dbReference type="SAM" id="MobiDB-lite"/>
    </source>
</evidence>
<dbReference type="InterPro" id="IPR041686">
    <property type="entry name" value="Znf-CCCH_3"/>
</dbReference>
<dbReference type="InterPro" id="IPR036855">
    <property type="entry name" value="Znf_CCCH_sf"/>
</dbReference>
<dbReference type="Proteomes" id="UP000594454">
    <property type="component" value="Chromosome 7"/>
</dbReference>
<keyword evidence="3 4" id="KW-0862">Zinc</keyword>
<evidence type="ECO:0000256" key="4">
    <source>
        <dbReference type="PROSITE-ProRule" id="PRU00723"/>
    </source>
</evidence>
<evidence type="ECO:0000256" key="3">
    <source>
        <dbReference type="ARBA" id="ARBA00022833"/>
    </source>
</evidence>
<evidence type="ECO:0000256" key="2">
    <source>
        <dbReference type="ARBA" id="ARBA00022771"/>
    </source>
</evidence>
<evidence type="ECO:0000256" key="1">
    <source>
        <dbReference type="ARBA" id="ARBA00022723"/>
    </source>
</evidence>
<protein>
    <recommendedName>
        <fullName evidence="6">C3H1-type domain-containing protein</fullName>
    </recommendedName>
</protein>
<gene>
    <name evidence="7" type="ORF">HERILL_LOCUS16258</name>
</gene>
<reference evidence="7 8" key="1">
    <citation type="submission" date="2020-11" db="EMBL/GenBank/DDBJ databases">
        <authorList>
            <person name="Wallbank WR R."/>
            <person name="Pardo Diaz C."/>
            <person name="Kozak K."/>
            <person name="Martin S."/>
            <person name="Jiggins C."/>
            <person name="Moest M."/>
            <person name="Warren A I."/>
            <person name="Generalovic N T."/>
            <person name="Byers J.R.P. K."/>
            <person name="Montejo-Kovacevich G."/>
            <person name="Yen C E."/>
        </authorList>
    </citation>
    <scope>NUCLEOTIDE SEQUENCE [LARGE SCALE GENOMIC DNA]</scope>
</reference>
<keyword evidence="1 4" id="KW-0479">Metal-binding</keyword>
<dbReference type="InterPro" id="IPR000571">
    <property type="entry name" value="Znf_CCCH"/>
</dbReference>
<keyword evidence="8" id="KW-1185">Reference proteome</keyword>
<feature type="zinc finger region" description="C3H1-type" evidence="4">
    <location>
        <begin position="2"/>
        <end position="29"/>
    </location>
</feature>
<dbReference type="GO" id="GO:0008270">
    <property type="term" value="F:zinc ion binding"/>
    <property type="evidence" value="ECO:0007669"/>
    <property type="project" value="UniProtKB-KW"/>
</dbReference>
<evidence type="ECO:0000313" key="7">
    <source>
        <dbReference type="EMBL" id="CAD7094018.1"/>
    </source>
</evidence>
<dbReference type="EMBL" id="LR899015">
    <property type="protein sequence ID" value="CAD7094018.1"/>
    <property type="molecule type" value="Genomic_DNA"/>
</dbReference>
<name>A0A7R8V794_HERIL</name>
<keyword evidence="2 4" id="KW-0863">Zinc-finger</keyword>
<dbReference type="SUPFAM" id="SSF90229">
    <property type="entry name" value="CCCH zinc finger"/>
    <property type="match status" value="1"/>
</dbReference>
<dbReference type="PANTHER" id="PTHR15725:SF14">
    <property type="entry name" value="ZINC FINGER CCCH DOMAIN-CONTAINING PROTEIN 11A"/>
    <property type="match status" value="1"/>
</dbReference>
<evidence type="ECO:0000313" key="8">
    <source>
        <dbReference type="Proteomes" id="UP000594454"/>
    </source>
</evidence>
<dbReference type="AlphaFoldDB" id="A0A7R8V794"/>
<feature type="region of interest" description="Disordered" evidence="5">
    <location>
        <begin position="146"/>
        <end position="175"/>
    </location>
</feature>
<dbReference type="SMART" id="SM00356">
    <property type="entry name" value="ZnF_C3H1"/>
    <property type="match status" value="2"/>
</dbReference>
<feature type="compositionally biased region" description="Basic and acidic residues" evidence="5">
    <location>
        <begin position="147"/>
        <end position="162"/>
    </location>
</feature>
<accession>A0A7R8V794</accession>
<organism evidence="7 8">
    <name type="scientific">Hermetia illucens</name>
    <name type="common">Black soldier fly</name>
    <dbReference type="NCBI Taxonomy" id="343691"/>
    <lineage>
        <taxon>Eukaryota</taxon>
        <taxon>Metazoa</taxon>
        <taxon>Ecdysozoa</taxon>
        <taxon>Arthropoda</taxon>
        <taxon>Hexapoda</taxon>
        <taxon>Insecta</taxon>
        <taxon>Pterygota</taxon>
        <taxon>Neoptera</taxon>
        <taxon>Endopterygota</taxon>
        <taxon>Diptera</taxon>
        <taxon>Brachycera</taxon>
        <taxon>Stratiomyomorpha</taxon>
        <taxon>Stratiomyidae</taxon>
        <taxon>Hermetiinae</taxon>
        <taxon>Hermetia</taxon>
    </lineage>
</organism>
<proteinExistence type="predicted"/>
<dbReference type="Gene3D" id="4.10.1000.10">
    <property type="entry name" value="Zinc finger, CCCH-type"/>
    <property type="match status" value="1"/>
</dbReference>
<dbReference type="InParanoid" id="A0A7R8V794"/>
<evidence type="ECO:0000259" key="6">
    <source>
        <dbReference type="PROSITE" id="PS50103"/>
    </source>
</evidence>
<feature type="domain" description="C3H1-type" evidence="6">
    <location>
        <begin position="2"/>
        <end position="29"/>
    </location>
</feature>
<dbReference type="Pfam" id="PF15663">
    <property type="entry name" value="zf-CCCH_3"/>
    <property type="match status" value="1"/>
</dbReference>
<dbReference type="PANTHER" id="PTHR15725">
    <property type="entry name" value="ZN-FINGER, C-X8-C-X5-C-X3-H TYPE-CONTAINING"/>
    <property type="match status" value="1"/>
</dbReference>
<sequence>MQKKQTDCYYYYYSTCKNGDNCEYRHEPLALGREIMCSRWLERRCLEPHCRERHMRIVKRRDRTPCFWENTTSGCRKPHCPFHHNLPKQLSHQQLTALVEEEAEDAIGGSIEKIEKGLFEGIDISSSVDIPTITITSFEGNIIEQESSSHDIIDHESPDESRASSGIHSMAEGSISDSQMDLSVEFKGLYMAD</sequence>
<dbReference type="PROSITE" id="PS50103">
    <property type="entry name" value="ZF_C3H1"/>
    <property type="match status" value="1"/>
</dbReference>